<dbReference type="OrthoDB" id="1957331at2"/>
<evidence type="ECO:0008006" key="4">
    <source>
        <dbReference type="Google" id="ProtNLM"/>
    </source>
</evidence>
<feature type="signal peptide" evidence="1">
    <location>
        <begin position="1"/>
        <end position="19"/>
    </location>
</feature>
<evidence type="ECO:0000313" key="2">
    <source>
        <dbReference type="EMBL" id="SCB73774.1"/>
    </source>
</evidence>
<accession>A0A0V8HPB5</accession>
<keyword evidence="1" id="KW-0732">Signal</keyword>
<proteinExistence type="predicted"/>
<dbReference type="RefSeq" id="WP_058297106.1">
    <property type="nucleotide sequence ID" value="NZ_FMAU01000001.1"/>
</dbReference>
<dbReference type="InterPro" id="IPR046720">
    <property type="entry name" value="DUF6612"/>
</dbReference>
<keyword evidence="3" id="KW-1185">Reference proteome</keyword>
<protein>
    <recommendedName>
        <fullName evidence="4">Lipoprotein</fullName>
    </recommendedName>
</protein>
<organism evidence="2 3">
    <name type="scientific">[Bacillus] enclensis</name>
    <dbReference type="NCBI Taxonomy" id="1402860"/>
    <lineage>
        <taxon>Bacteria</taxon>
        <taxon>Bacillati</taxon>
        <taxon>Bacillota</taxon>
        <taxon>Bacilli</taxon>
        <taxon>Bacillales</taxon>
        <taxon>Bacillaceae</taxon>
        <taxon>Rossellomorea</taxon>
    </lineage>
</organism>
<dbReference type="AlphaFoldDB" id="A0A0V8HPB5"/>
<gene>
    <name evidence="2" type="ORF">GA0061094_0171</name>
</gene>
<dbReference type="Pfam" id="PF20316">
    <property type="entry name" value="DUF6612"/>
    <property type="match status" value="1"/>
</dbReference>
<feature type="chain" id="PRO_5038944673" description="Lipoprotein" evidence="1">
    <location>
        <begin position="20"/>
        <end position="273"/>
    </location>
</feature>
<dbReference type="Proteomes" id="UP000181997">
    <property type="component" value="Unassembled WGS sequence"/>
</dbReference>
<dbReference type="EMBL" id="FMAU01000001">
    <property type="protein sequence ID" value="SCB73774.1"/>
    <property type="molecule type" value="Genomic_DNA"/>
</dbReference>
<name>A0A0V8HPB5_9BACI</name>
<evidence type="ECO:0000313" key="3">
    <source>
        <dbReference type="Proteomes" id="UP000181997"/>
    </source>
</evidence>
<reference evidence="3" key="1">
    <citation type="submission" date="2016-08" db="EMBL/GenBank/DDBJ databases">
        <authorList>
            <person name="Varghese N."/>
            <person name="Submissions Spin"/>
        </authorList>
    </citation>
    <scope>NUCLEOTIDE SEQUENCE [LARGE SCALE GENOMIC DNA]</scope>
    <source>
        <strain evidence="3">SGD-1123</strain>
    </source>
</reference>
<dbReference type="Gene3D" id="2.50.20.20">
    <property type="match status" value="1"/>
</dbReference>
<dbReference type="PROSITE" id="PS51257">
    <property type="entry name" value="PROKAR_LIPOPROTEIN"/>
    <property type="match status" value="1"/>
</dbReference>
<sequence>MKKLLGLGSAIFLAVGLTACGTTTSGKDVEDIINSSIAASEKLESFHVKMEMEQDIIPAAEDAEKVTQESTIEMDYVTEPLGLYQTTEMTMMGMPIEAETYFTEEGMYTKDSMSNQWQAAPKEMSDSIVQMSKDQADATEQLKQMKEYIKDVKVDEKDDRYVISFSASGEEYQNLVEEQVEATMPEGLMPKEMLEGLKVNKLDYTYEIDKKTYHPLNFTVNMDFDMEIEGEKVQSVQKMTGSYSKFNEIEDITIPAEVKENVVEMDEAALQGE</sequence>
<evidence type="ECO:0000256" key="1">
    <source>
        <dbReference type="SAM" id="SignalP"/>
    </source>
</evidence>